<accession>A0A9W6CCP9</accession>
<proteinExistence type="predicted"/>
<evidence type="ECO:0008006" key="3">
    <source>
        <dbReference type="Google" id="ProtNLM"/>
    </source>
</evidence>
<dbReference type="GeneID" id="90532667"/>
<dbReference type="RefSeq" id="WP_066864701.1">
    <property type="nucleotide sequence ID" value="NZ_BSCH01000002.1"/>
</dbReference>
<dbReference type="AlphaFoldDB" id="A0A9W6CCP9"/>
<sequence>MNKQQTEMKEYLSQAFRIDQRIQSKMEQVASLNDLATRATATYSDMPGSETRNLHRMEDAILSIIELEAEINGDICKLVQTKKDIVHKIKAVQNTEYQTLLELRYLCFKSWEQIAVDMGYELRWLYRLHHRALDAVSEISH</sequence>
<reference evidence="1" key="3">
    <citation type="journal article" date="2023" name="Int. J. Syst. Evol. Microbiol.">
        <title>Sellimonas catena sp. nov., isolated from human faeces.</title>
        <authorList>
            <person name="Hisatomi A."/>
            <person name="Ohkuma M."/>
            <person name="Sakamoto M."/>
        </authorList>
    </citation>
    <scope>NUCLEOTIDE SEQUENCE</scope>
    <source>
        <strain evidence="1">18CBH55</strain>
    </source>
</reference>
<gene>
    <name evidence="1" type="ORF">Selli2_03480</name>
</gene>
<comment type="caution">
    <text evidence="1">The sequence shown here is derived from an EMBL/GenBank/DDBJ whole genome shotgun (WGS) entry which is preliminary data.</text>
</comment>
<name>A0A9W6CCP9_9FIRM</name>
<reference evidence="1" key="2">
    <citation type="submission" date="2022-11" db="EMBL/GenBank/DDBJ databases">
        <title>Draft genome sequence of Sellimonas catena strain 18CBH55.</title>
        <authorList>
            <person name="Hisatomi A."/>
            <person name="Ohkuma M."/>
            <person name="Sakamoto M."/>
        </authorList>
    </citation>
    <scope>NUCLEOTIDE SEQUENCE</scope>
    <source>
        <strain evidence="1">18CBH55</strain>
    </source>
</reference>
<evidence type="ECO:0000313" key="2">
    <source>
        <dbReference type="Proteomes" id="UP001145094"/>
    </source>
</evidence>
<dbReference type="Proteomes" id="UP001145094">
    <property type="component" value="Unassembled WGS sequence"/>
</dbReference>
<dbReference type="EMBL" id="BSCH01000002">
    <property type="protein sequence ID" value="GLG88922.1"/>
    <property type="molecule type" value="Genomic_DNA"/>
</dbReference>
<reference evidence="1" key="1">
    <citation type="submission" date="2022-11" db="EMBL/GenBank/DDBJ databases">
        <title>Draft genome sequence of Sellimonas catena strain 18CBH55.</title>
        <authorList>
            <person name="Atsushi H."/>
            <person name="Moriya O."/>
            <person name="Mitsuo S."/>
        </authorList>
    </citation>
    <scope>NUCLEOTIDE SEQUENCE</scope>
    <source>
        <strain evidence="1">18CBH55</strain>
    </source>
</reference>
<evidence type="ECO:0000313" key="1">
    <source>
        <dbReference type="EMBL" id="GLG88922.1"/>
    </source>
</evidence>
<protein>
    <recommendedName>
        <fullName evidence="3">DUF1492 domain-containing protein</fullName>
    </recommendedName>
</protein>
<organism evidence="1 2">
    <name type="scientific">Sellimonas catena</name>
    <dbReference type="NCBI Taxonomy" id="2994035"/>
    <lineage>
        <taxon>Bacteria</taxon>
        <taxon>Bacillati</taxon>
        <taxon>Bacillota</taxon>
        <taxon>Clostridia</taxon>
        <taxon>Lachnospirales</taxon>
        <taxon>Lachnospiraceae</taxon>
        <taxon>Sellimonas</taxon>
    </lineage>
</organism>